<dbReference type="CDD" id="cd07197">
    <property type="entry name" value="nitrilase"/>
    <property type="match status" value="1"/>
</dbReference>
<proteinExistence type="predicted"/>
<feature type="domain" description="CN hydrolase" evidence="2">
    <location>
        <begin position="5"/>
        <end position="324"/>
    </location>
</feature>
<evidence type="ECO:0000259" key="2">
    <source>
        <dbReference type="PROSITE" id="PS50263"/>
    </source>
</evidence>
<dbReference type="InterPro" id="IPR003010">
    <property type="entry name" value="C-N_Hydrolase"/>
</dbReference>
<keyword evidence="4" id="KW-1185">Reference proteome</keyword>
<comment type="caution">
    <text evidence="3">The sequence shown here is derived from an EMBL/GenBank/DDBJ whole genome shotgun (WGS) entry which is preliminary data.</text>
</comment>
<name>A0A7D8V2Z5_VANHU</name>
<dbReference type="EMBL" id="QKWK01000003">
    <property type="protein sequence ID" value="TXT12959.1"/>
    <property type="molecule type" value="Genomic_DNA"/>
</dbReference>
<keyword evidence="1" id="KW-0378">Hydrolase</keyword>
<dbReference type="PROSITE" id="PS50263">
    <property type="entry name" value="CN_HYDROLASE"/>
    <property type="match status" value="1"/>
</dbReference>
<dbReference type="OrthoDB" id="412018at2759"/>
<dbReference type="GO" id="GO:0016811">
    <property type="term" value="F:hydrolase activity, acting on carbon-nitrogen (but not peptide) bonds, in linear amides"/>
    <property type="evidence" value="ECO:0007669"/>
    <property type="project" value="TreeGrafter"/>
</dbReference>
<protein>
    <recommendedName>
        <fullName evidence="2">CN hydrolase domain-containing protein</fullName>
    </recommendedName>
</protein>
<evidence type="ECO:0000313" key="4">
    <source>
        <dbReference type="Proteomes" id="UP000473826"/>
    </source>
</evidence>
<sequence>MPNTIKIAIAQIHVQSAEEGPAKLEKPHTTTPFPTLDQNLIEVSARVAEAAKLGADVVCFPEYFLQGIVNEGRQYLTFPSTHLTSFLQTLAKEHHIAIVGTIVHGVLPESAAFSHAAFPSGSPFEHLHANTHPGKITPAQLEWAKWLEQHPATVEDNVCPVLSNTAFFIDENGAVAGEYVKQNLWHPERLYLTPGDKPNRAFNTKWGKAGMLICWDVSHPLAAQRLVDQDVDIVFAPTYWMATDSEPHLSRHPHHDDYETSALSALSYARSLETETVWVLSNAGGPAEEGFMGGSAVWAPLRGRVGGFPRSEVGVKLIEVDIDVLKDSRDLYKVREDARRHELAP</sequence>
<dbReference type="Proteomes" id="UP000473826">
    <property type="component" value="Unassembled WGS sequence"/>
</dbReference>
<reference evidence="3 4" key="1">
    <citation type="journal article" date="2019" name="PLoS Genet.">
        <title>Convergent evolution of linked mating-type loci in basidiomycete fungi.</title>
        <authorList>
            <person name="Sun S."/>
            <person name="Coelho M.A."/>
            <person name="Heitman J."/>
            <person name="Nowrousian M."/>
        </authorList>
    </citation>
    <scope>NUCLEOTIDE SEQUENCE [LARGE SCALE GENOMIC DNA]</scope>
    <source>
        <strain evidence="3 4">CBS 4282</strain>
    </source>
</reference>
<evidence type="ECO:0000313" key="3">
    <source>
        <dbReference type="EMBL" id="TXT12959.1"/>
    </source>
</evidence>
<dbReference type="PANTHER" id="PTHR43674">
    <property type="entry name" value="NITRILASE C965.09-RELATED"/>
    <property type="match status" value="1"/>
</dbReference>
<dbReference type="PANTHER" id="PTHR43674:SF16">
    <property type="entry name" value="CARBON-NITROGEN FAMILY, PUTATIVE (AFU_ORTHOLOGUE AFUA_5G02350)-RELATED"/>
    <property type="match status" value="1"/>
</dbReference>
<dbReference type="AlphaFoldDB" id="A0A7D8V2Z5"/>
<organism evidence="3 4">
    <name type="scientific">Vanrija humicola</name>
    <name type="common">Yeast</name>
    <name type="synonym">Cryptococcus humicola</name>
    <dbReference type="NCBI Taxonomy" id="5417"/>
    <lineage>
        <taxon>Eukaryota</taxon>
        <taxon>Fungi</taxon>
        <taxon>Dikarya</taxon>
        <taxon>Basidiomycota</taxon>
        <taxon>Agaricomycotina</taxon>
        <taxon>Tremellomycetes</taxon>
        <taxon>Trichosporonales</taxon>
        <taxon>Trichosporonaceae</taxon>
        <taxon>Vanrija</taxon>
    </lineage>
</organism>
<dbReference type="InterPro" id="IPR036526">
    <property type="entry name" value="C-N_Hydrolase_sf"/>
</dbReference>
<dbReference type="SUPFAM" id="SSF56317">
    <property type="entry name" value="Carbon-nitrogen hydrolase"/>
    <property type="match status" value="1"/>
</dbReference>
<dbReference type="Pfam" id="PF00795">
    <property type="entry name" value="CN_hydrolase"/>
    <property type="match status" value="2"/>
</dbReference>
<accession>A0A7D8V2Z5</accession>
<evidence type="ECO:0000256" key="1">
    <source>
        <dbReference type="ARBA" id="ARBA00022801"/>
    </source>
</evidence>
<dbReference type="InterPro" id="IPR050345">
    <property type="entry name" value="Aliph_Amidase/BUP"/>
</dbReference>
<gene>
    <name evidence="3" type="ORF">VHUM_01360</name>
</gene>
<dbReference type="Gene3D" id="3.60.110.10">
    <property type="entry name" value="Carbon-nitrogen hydrolase"/>
    <property type="match status" value="1"/>
</dbReference>